<dbReference type="InterPro" id="IPR011663">
    <property type="entry name" value="UTRA"/>
</dbReference>
<dbReference type="InterPro" id="IPR036388">
    <property type="entry name" value="WH-like_DNA-bd_sf"/>
</dbReference>
<keyword evidence="2" id="KW-0238">DNA-binding</keyword>
<dbReference type="InterPro" id="IPR028978">
    <property type="entry name" value="Chorismate_lyase_/UTRA_dom_sf"/>
</dbReference>
<dbReference type="SUPFAM" id="SSF46785">
    <property type="entry name" value="Winged helix' DNA-binding domain"/>
    <property type="match status" value="1"/>
</dbReference>
<dbReference type="InterPro" id="IPR050679">
    <property type="entry name" value="Bact_HTH_transcr_reg"/>
</dbReference>
<dbReference type="CDD" id="cd07377">
    <property type="entry name" value="WHTH_GntR"/>
    <property type="match status" value="1"/>
</dbReference>
<gene>
    <name evidence="5" type="ORF">FH759_01175</name>
</gene>
<dbReference type="Pfam" id="PF00392">
    <property type="entry name" value="GntR"/>
    <property type="match status" value="1"/>
</dbReference>
<dbReference type="GO" id="GO:0003677">
    <property type="term" value="F:DNA binding"/>
    <property type="evidence" value="ECO:0007669"/>
    <property type="project" value="UniProtKB-KW"/>
</dbReference>
<evidence type="ECO:0000313" key="6">
    <source>
        <dbReference type="Proteomes" id="UP000483078"/>
    </source>
</evidence>
<dbReference type="InterPro" id="IPR036390">
    <property type="entry name" value="WH_DNA-bd_sf"/>
</dbReference>
<dbReference type="PANTHER" id="PTHR44846">
    <property type="entry name" value="MANNOSYL-D-GLYCERATE TRANSPORT/METABOLISM SYSTEM REPRESSOR MNGR-RELATED"/>
    <property type="match status" value="1"/>
</dbReference>
<dbReference type="Proteomes" id="UP000483078">
    <property type="component" value="Unassembled WGS sequence"/>
</dbReference>
<name>A0A7C9H9A6_9RHOB</name>
<evidence type="ECO:0000256" key="2">
    <source>
        <dbReference type="ARBA" id="ARBA00023125"/>
    </source>
</evidence>
<dbReference type="SUPFAM" id="SSF64288">
    <property type="entry name" value="Chorismate lyase-like"/>
    <property type="match status" value="1"/>
</dbReference>
<dbReference type="Pfam" id="PF07702">
    <property type="entry name" value="UTRA"/>
    <property type="match status" value="1"/>
</dbReference>
<keyword evidence="1" id="KW-0805">Transcription regulation</keyword>
<dbReference type="InterPro" id="IPR000524">
    <property type="entry name" value="Tscrpt_reg_HTH_GntR"/>
</dbReference>
<feature type="domain" description="HTH gntR-type" evidence="4">
    <location>
        <begin position="8"/>
        <end position="76"/>
    </location>
</feature>
<dbReference type="PROSITE" id="PS50949">
    <property type="entry name" value="HTH_GNTR"/>
    <property type="match status" value="1"/>
</dbReference>
<sequence length="235" mass="25171">MNQPPQTAHTWQSIRAEVLRRIRAREWPPGSMIPNEADLAIELGCARATVNRALRDLAEAGVLDRRRRAGTRVAATPVRRAVLQIPVIRDEVAALGQTYGYRLLSRELATPPPSVAATLALPEGEVALHVRALHLSGAHPFVIEDRWITPAAAPGILDADLSQVSANEWLVRNAPFTGGTLSFGAVSADDGLAALLGCLPGTALLRLDRTTSDGTQIVTAAALTYHAGYRLQTTI</sequence>
<protein>
    <submittedName>
        <fullName evidence="5">UTRA domain-containing protein</fullName>
    </submittedName>
</protein>
<evidence type="ECO:0000313" key="5">
    <source>
        <dbReference type="EMBL" id="MTJ03291.1"/>
    </source>
</evidence>
<dbReference type="SMART" id="SM00866">
    <property type="entry name" value="UTRA"/>
    <property type="match status" value="1"/>
</dbReference>
<dbReference type="PRINTS" id="PR00035">
    <property type="entry name" value="HTHGNTR"/>
</dbReference>
<dbReference type="PANTHER" id="PTHR44846:SF16">
    <property type="entry name" value="TRANSCRIPTIONAL REGULATOR PHNF-RELATED"/>
    <property type="match status" value="1"/>
</dbReference>
<dbReference type="EMBL" id="VENJ01000002">
    <property type="protein sequence ID" value="MTJ03291.1"/>
    <property type="molecule type" value="Genomic_DNA"/>
</dbReference>
<dbReference type="GO" id="GO:0003700">
    <property type="term" value="F:DNA-binding transcription factor activity"/>
    <property type="evidence" value="ECO:0007669"/>
    <property type="project" value="InterPro"/>
</dbReference>
<comment type="caution">
    <text evidence="5">The sequence shown here is derived from an EMBL/GenBank/DDBJ whole genome shotgun (WGS) entry which is preliminary data.</text>
</comment>
<keyword evidence="3" id="KW-0804">Transcription</keyword>
<evidence type="ECO:0000256" key="1">
    <source>
        <dbReference type="ARBA" id="ARBA00023015"/>
    </source>
</evidence>
<organism evidence="5 6">
    <name type="scientific">Sediminimonas qiaohouensis</name>
    <dbReference type="NCBI Taxonomy" id="552061"/>
    <lineage>
        <taxon>Bacteria</taxon>
        <taxon>Pseudomonadati</taxon>
        <taxon>Pseudomonadota</taxon>
        <taxon>Alphaproteobacteria</taxon>
        <taxon>Rhodobacterales</taxon>
        <taxon>Roseobacteraceae</taxon>
        <taxon>Sediminimonas</taxon>
    </lineage>
</organism>
<dbReference type="RefSeq" id="WP_273247746.1">
    <property type="nucleotide sequence ID" value="NZ_VENJ01000002.1"/>
</dbReference>
<evidence type="ECO:0000259" key="4">
    <source>
        <dbReference type="PROSITE" id="PS50949"/>
    </source>
</evidence>
<dbReference type="SMART" id="SM00345">
    <property type="entry name" value="HTH_GNTR"/>
    <property type="match status" value="1"/>
</dbReference>
<reference evidence="5 6" key="1">
    <citation type="submission" date="2019-06" db="EMBL/GenBank/DDBJ databases">
        <title>Enrichment of Autotrophic Halophilic Microorganisms from Red Sea Brine Pool Using Microbial Electrosynthesis System.</title>
        <authorList>
            <person name="Alqahtani M.F."/>
            <person name="Bajracharya S."/>
            <person name="Katuri K.P."/>
            <person name="Ali M."/>
            <person name="Saikaly P.E."/>
        </authorList>
    </citation>
    <scope>NUCLEOTIDE SEQUENCE [LARGE SCALE GENOMIC DNA]</scope>
    <source>
        <strain evidence="5">MES6</strain>
    </source>
</reference>
<evidence type="ECO:0000256" key="3">
    <source>
        <dbReference type="ARBA" id="ARBA00023163"/>
    </source>
</evidence>
<dbReference type="Gene3D" id="1.10.10.10">
    <property type="entry name" value="Winged helix-like DNA-binding domain superfamily/Winged helix DNA-binding domain"/>
    <property type="match status" value="1"/>
</dbReference>
<dbReference type="Gene3D" id="3.40.1410.10">
    <property type="entry name" value="Chorismate lyase-like"/>
    <property type="match status" value="1"/>
</dbReference>
<dbReference type="AlphaFoldDB" id="A0A7C9H9A6"/>
<accession>A0A7C9H9A6</accession>
<proteinExistence type="predicted"/>